<keyword evidence="3" id="KW-1185">Reference proteome</keyword>
<dbReference type="EMBL" id="SMAI01000022">
    <property type="protein sequence ID" value="TCT00556.1"/>
    <property type="molecule type" value="Genomic_DNA"/>
</dbReference>
<reference evidence="2 3" key="1">
    <citation type="submission" date="2019-03" db="EMBL/GenBank/DDBJ databases">
        <title>Genomic Encyclopedia of Type Strains, Phase IV (KMG-IV): sequencing the most valuable type-strain genomes for metagenomic binning, comparative biology and taxonomic classification.</title>
        <authorList>
            <person name="Goeker M."/>
        </authorList>
    </citation>
    <scope>NUCLEOTIDE SEQUENCE [LARGE SCALE GENOMIC DNA]</scope>
    <source>
        <strain evidence="2 3">DSM 9035</strain>
    </source>
</reference>
<comment type="caution">
    <text evidence="2">The sequence shown here is derived from an EMBL/GenBank/DDBJ whole genome shotgun (WGS) entry which is preliminary data.</text>
</comment>
<name>A0A4R3LLT0_9HYPH</name>
<dbReference type="SUPFAM" id="SSF52788">
    <property type="entry name" value="Phosphotyrosine protein phosphatases I"/>
    <property type="match status" value="1"/>
</dbReference>
<dbReference type="SMART" id="SM00226">
    <property type="entry name" value="LMWPc"/>
    <property type="match status" value="1"/>
</dbReference>
<proteinExistence type="predicted"/>
<dbReference type="RefSeq" id="WP_132036022.1">
    <property type="nucleotide sequence ID" value="NZ_SMAI01000022.1"/>
</dbReference>
<protein>
    <submittedName>
        <fullName evidence="2">Protein-tyrosine-phosphatase</fullName>
    </submittedName>
</protein>
<feature type="domain" description="Phosphotyrosine protein phosphatase I" evidence="1">
    <location>
        <begin position="9"/>
        <end position="146"/>
    </location>
</feature>
<dbReference type="InterPro" id="IPR023485">
    <property type="entry name" value="Ptyr_pPase"/>
</dbReference>
<evidence type="ECO:0000313" key="3">
    <source>
        <dbReference type="Proteomes" id="UP000294664"/>
    </source>
</evidence>
<dbReference type="InterPro" id="IPR036196">
    <property type="entry name" value="Ptyr_pPase_sf"/>
</dbReference>
<evidence type="ECO:0000259" key="1">
    <source>
        <dbReference type="SMART" id="SM00226"/>
    </source>
</evidence>
<dbReference type="AlphaFoldDB" id="A0A4R3LLT0"/>
<sequence>MPAATPFPLSVLFACRDNGGLSLLAEAIANARAQGLRAFSAGVAPGAVDLAAVECLHAARVPADGLSAKPLDLFSLTGAPRIHLVVSLVPCADRAARSFAARTGGVSHQSWNFEDVSAIDDIHARRLAYRRLQPDLSAAIGDLTRRRAA</sequence>
<gene>
    <name evidence="2" type="ORF">EDC64_12218</name>
</gene>
<dbReference type="Proteomes" id="UP000294664">
    <property type="component" value="Unassembled WGS sequence"/>
</dbReference>
<organism evidence="2 3">
    <name type="scientific">Aquabacter spiritensis</name>
    <dbReference type="NCBI Taxonomy" id="933073"/>
    <lineage>
        <taxon>Bacteria</taxon>
        <taxon>Pseudomonadati</taxon>
        <taxon>Pseudomonadota</taxon>
        <taxon>Alphaproteobacteria</taxon>
        <taxon>Hyphomicrobiales</taxon>
        <taxon>Xanthobacteraceae</taxon>
        <taxon>Aquabacter</taxon>
    </lineage>
</organism>
<dbReference type="Gene3D" id="3.40.50.2300">
    <property type="match status" value="1"/>
</dbReference>
<evidence type="ECO:0000313" key="2">
    <source>
        <dbReference type="EMBL" id="TCT00556.1"/>
    </source>
</evidence>
<dbReference type="OrthoDB" id="8445932at2"/>
<accession>A0A4R3LLT0</accession>